<evidence type="ECO:0000256" key="3">
    <source>
        <dbReference type="SAM" id="MobiDB-lite"/>
    </source>
</evidence>
<evidence type="ECO:0000313" key="4">
    <source>
        <dbReference type="EMBL" id="TWW64543.1"/>
    </source>
</evidence>
<dbReference type="GO" id="GO:0007186">
    <property type="term" value="P:G protein-coupled receptor signaling pathway"/>
    <property type="evidence" value="ECO:0007669"/>
    <property type="project" value="TreeGrafter"/>
</dbReference>
<dbReference type="GO" id="GO:0048018">
    <property type="term" value="F:receptor ligand activity"/>
    <property type="evidence" value="ECO:0007669"/>
    <property type="project" value="TreeGrafter"/>
</dbReference>
<organism evidence="4 5">
    <name type="scientific">Takifugu flavidus</name>
    <name type="common">sansaifugu</name>
    <dbReference type="NCBI Taxonomy" id="433684"/>
    <lineage>
        <taxon>Eukaryota</taxon>
        <taxon>Metazoa</taxon>
        <taxon>Chordata</taxon>
        <taxon>Craniata</taxon>
        <taxon>Vertebrata</taxon>
        <taxon>Euteleostomi</taxon>
        <taxon>Actinopterygii</taxon>
        <taxon>Neopterygii</taxon>
        <taxon>Teleostei</taxon>
        <taxon>Neoteleostei</taxon>
        <taxon>Acanthomorphata</taxon>
        <taxon>Eupercaria</taxon>
        <taxon>Tetraodontiformes</taxon>
        <taxon>Tetradontoidea</taxon>
        <taxon>Tetraodontidae</taxon>
        <taxon>Takifugu</taxon>
    </lineage>
</organism>
<evidence type="ECO:0000256" key="1">
    <source>
        <dbReference type="ARBA" id="ARBA00006101"/>
    </source>
</evidence>
<proteinExistence type="inferred from homology"/>
<gene>
    <name evidence="4" type="ORF">D4764_22G0001900</name>
</gene>
<name>A0A5C6NBN0_9TELE</name>
<dbReference type="Pfam" id="PF12020">
    <property type="entry name" value="TAFA"/>
    <property type="match status" value="1"/>
</dbReference>
<keyword evidence="2" id="KW-0732">Signal</keyword>
<dbReference type="EMBL" id="RHFK02000015">
    <property type="protein sequence ID" value="TWW64543.1"/>
    <property type="molecule type" value="Genomic_DNA"/>
</dbReference>
<dbReference type="PANTHER" id="PTHR31878:SF0">
    <property type="entry name" value="CHEMOKINE-LIKE PROTEIN TAFA-5"/>
    <property type="match status" value="1"/>
</dbReference>
<feature type="region of interest" description="Disordered" evidence="3">
    <location>
        <begin position="62"/>
        <end position="84"/>
    </location>
</feature>
<evidence type="ECO:0000256" key="2">
    <source>
        <dbReference type="ARBA" id="ARBA00022729"/>
    </source>
</evidence>
<dbReference type="GO" id="GO:0005615">
    <property type="term" value="C:extracellular space"/>
    <property type="evidence" value="ECO:0007669"/>
    <property type="project" value="TreeGrafter"/>
</dbReference>
<keyword evidence="5" id="KW-1185">Reference proteome</keyword>
<protein>
    <submittedName>
        <fullName evidence="4">Protein FAM19A5</fullName>
    </submittedName>
</protein>
<evidence type="ECO:0000313" key="5">
    <source>
        <dbReference type="Proteomes" id="UP000324091"/>
    </source>
</evidence>
<feature type="compositionally biased region" description="Acidic residues" evidence="3">
    <location>
        <begin position="66"/>
        <end position="80"/>
    </location>
</feature>
<dbReference type="InterPro" id="IPR040329">
    <property type="entry name" value="TAFA-5"/>
</dbReference>
<dbReference type="PANTHER" id="PTHR31878">
    <property type="entry name" value="CHEMOKINE-LIKE PROTEIN TAFA-5-RELATED"/>
    <property type="match status" value="1"/>
</dbReference>
<comment type="caution">
    <text evidence="4">The sequence shown here is derived from an EMBL/GenBank/DDBJ whole genome shotgun (WGS) entry which is preliminary data.</text>
</comment>
<accession>A0A5C6NBN0</accession>
<sequence>MGGLQTGSGGGETCREDLDSCAENLQGNIVLHPQCVTASSVISVSVVTFITRVNERRFVGVSREAEAEEEEEEEEEETEPEPPGIVRKKQWCEMVPCLEDEGCDLLVNKSGWTCTQPGGRVKTTTPNLNCSRPCTLVGRARLSAVHAGRPCTLVGRARSGEHVRPVRQVFVQHQWRQTDAAPSGNPAESIRLREETVVGDDSSQLAGGEEDPILKILADTSDTFGLSRIDLPENGIPQMSRIEL</sequence>
<dbReference type="Proteomes" id="UP000324091">
    <property type="component" value="Chromosome 22"/>
</dbReference>
<dbReference type="AlphaFoldDB" id="A0A5C6NBN0"/>
<dbReference type="GO" id="GO:0001664">
    <property type="term" value="F:G protein-coupled receptor binding"/>
    <property type="evidence" value="ECO:0007669"/>
    <property type="project" value="TreeGrafter"/>
</dbReference>
<comment type="similarity">
    <text evidence="1">Belongs to the TAFA family.</text>
</comment>
<reference evidence="4 5" key="1">
    <citation type="submission" date="2019-04" db="EMBL/GenBank/DDBJ databases">
        <title>Chromosome genome assembly for Takifugu flavidus.</title>
        <authorList>
            <person name="Xiao S."/>
        </authorList>
    </citation>
    <scope>NUCLEOTIDE SEQUENCE [LARGE SCALE GENOMIC DNA]</scope>
    <source>
        <strain evidence="4">HTHZ2018</strain>
        <tissue evidence="4">Muscle</tissue>
    </source>
</reference>
<dbReference type="InterPro" id="IPR020350">
    <property type="entry name" value="Chemokine-like_TAFA"/>
</dbReference>